<feature type="transmembrane region" description="Helical" evidence="5">
    <location>
        <begin position="87"/>
        <end position="104"/>
    </location>
</feature>
<keyword evidence="3 5" id="KW-1133">Transmembrane helix</keyword>
<evidence type="ECO:0000256" key="2">
    <source>
        <dbReference type="ARBA" id="ARBA00022692"/>
    </source>
</evidence>
<dbReference type="GO" id="GO:0005385">
    <property type="term" value="F:zinc ion transmembrane transporter activity"/>
    <property type="evidence" value="ECO:0007669"/>
    <property type="project" value="TreeGrafter"/>
</dbReference>
<protein>
    <submittedName>
        <fullName evidence="6">Uncharacterized protein</fullName>
    </submittedName>
</protein>
<organism evidence="6 7">
    <name type="scientific">Halocaridina rubra</name>
    <name type="common">Hawaiian red shrimp</name>
    <dbReference type="NCBI Taxonomy" id="373956"/>
    <lineage>
        <taxon>Eukaryota</taxon>
        <taxon>Metazoa</taxon>
        <taxon>Ecdysozoa</taxon>
        <taxon>Arthropoda</taxon>
        <taxon>Crustacea</taxon>
        <taxon>Multicrustacea</taxon>
        <taxon>Malacostraca</taxon>
        <taxon>Eumalacostraca</taxon>
        <taxon>Eucarida</taxon>
        <taxon>Decapoda</taxon>
        <taxon>Pleocyemata</taxon>
        <taxon>Caridea</taxon>
        <taxon>Atyoidea</taxon>
        <taxon>Atyidae</taxon>
        <taxon>Halocaridina</taxon>
    </lineage>
</organism>
<reference evidence="6 7" key="1">
    <citation type="submission" date="2023-11" db="EMBL/GenBank/DDBJ databases">
        <title>Halocaridina rubra genome assembly.</title>
        <authorList>
            <person name="Smith C."/>
        </authorList>
    </citation>
    <scope>NUCLEOTIDE SEQUENCE [LARGE SCALE GENOMIC DNA]</scope>
    <source>
        <strain evidence="6">EP-1</strain>
        <tissue evidence="6">Whole</tissue>
    </source>
</reference>
<feature type="transmembrane region" description="Helical" evidence="5">
    <location>
        <begin position="12"/>
        <end position="33"/>
    </location>
</feature>
<dbReference type="AlphaFoldDB" id="A0AAN8XD68"/>
<sequence length="385" mass="42051">MLSTDGHKAVALTVMFFVTLSCSMLALYVRNLFYKHVSNSRAKFILSGCLCFGAGVLMSTVFLHILPENRETFQTAMEENYLAETEYPIAEIMMCVGFFVVYFIEETVHTCLDRHHYEKHHHNHSDMQITQKGPKTSEEAKANAKKLRATVDRCSELRDSFSRRSVISLAVFTTDHGQVNHGYDGDVTKSGGVENGSPEDGSQTKLQGHAFVKDGSLVSTAMAVIALCFHGLMEGMSLGLEEEYKDVWILFGALSAHKIFLSFSMSIELLELGVPLKPFLLTMFIFAMASPVGGLIGALVAGYTAEHDNAASVLAPAFLQSISGGTILYVTFCEVLERERAKEGGGHMKLCCLVLGFGVLAGLETVGGHHHGHPANETLMGEIIT</sequence>
<feature type="transmembrane region" description="Helical" evidence="5">
    <location>
        <begin position="279"/>
        <end position="301"/>
    </location>
</feature>
<proteinExistence type="predicted"/>
<dbReference type="Pfam" id="PF02535">
    <property type="entry name" value="Zip"/>
    <property type="match status" value="1"/>
</dbReference>
<evidence type="ECO:0000256" key="5">
    <source>
        <dbReference type="SAM" id="Phobius"/>
    </source>
</evidence>
<evidence type="ECO:0000313" key="7">
    <source>
        <dbReference type="Proteomes" id="UP001381693"/>
    </source>
</evidence>
<dbReference type="PANTHER" id="PTHR11040">
    <property type="entry name" value="ZINC/IRON TRANSPORTER"/>
    <property type="match status" value="1"/>
</dbReference>
<keyword evidence="7" id="KW-1185">Reference proteome</keyword>
<dbReference type="PANTHER" id="PTHR11040:SF203">
    <property type="entry name" value="FI18611P1-RELATED"/>
    <property type="match status" value="1"/>
</dbReference>
<dbReference type="InterPro" id="IPR003689">
    <property type="entry name" value="ZIP"/>
</dbReference>
<feature type="transmembrane region" description="Helical" evidence="5">
    <location>
        <begin position="313"/>
        <end position="332"/>
    </location>
</feature>
<dbReference type="Proteomes" id="UP001381693">
    <property type="component" value="Unassembled WGS sequence"/>
</dbReference>
<name>A0AAN8XD68_HALRR</name>
<keyword evidence="2 5" id="KW-0812">Transmembrane</keyword>
<accession>A0AAN8XD68</accession>
<dbReference type="EMBL" id="JAXCGZ010004285">
    <property type="protein sequence ID" value="KAK7081991.1"/>
    <property type="molecule type" value="Genomic_DNA"/>
</dbReference>
<evidence type="ECO:0000256" key="3">
    <source>
        <dbReference type="ARBA" id="ARBA00022989"/>
    </source>
</evidence>
<feature type="transmembrane region" description="Helical" evidence="5">
    <location>
        <begin position="45"/>
        <end position="67"/>
    </location>
</feature>
<evidence type="ECO:0000313" key="6">
    <source>
        <dbReference type="EMBL" id="KAK7081991.1"/>
    </source>
</evidence>
<dbReference type="GO" id="GO:0005886">
    <property type="term" value="C:plasma membrane"/>
    <property type="evidence" value="ECO:0007669"/>
    <property type="project" value="TreeGrafter"/>
</dbReference>
<comment type="caution">
    <text evidence="6">The sequence shown here is derived from an EMBL/GenBank/DDBJ whole genome shotgun (WGS) entry which is preliminary data.</text>
</comment>
<comment type="subcellular location">
    <subcellularLocation>
        <location evidence="1">Membrane</location>
        <topology evidence="1">Multi-pass membrane protein</topology>
    </subcellularLocation>
</comment>
<feature type="transmembrane region" description="Helical" evidence="5">
    <location>
        <begin position="248"/>
        <end position="267"/>
    </location>
</feature>
<keyword evidence="4 5" id="KW-0472">Membrane</keyword>
<gene>
    <name evidence="6" type="ORF">SK128_002096</name>
</gene>
<evidence type="ECO:0000256" key="4">
    <source>
        <dbReference type="ARBA" id="ARBA00023136"/>
    </source>
</evidence>
<feature type="transmembrane region" description="Helical" evidence="5">
    <location>
        <begin position="215"/>
        <end position="233"/>
    </location>
</feature>
<evidence type="ECO:0000256" key="1">
    <source>
        <dbReference type="ARBA" id="ARBA00004141"/>
    </source>
</evidence>